<dbReference type="AlphaFoldDB" id="A0AAP2Z6W5"/>
<dbReference type="EMBL" id="JAOPJZ010000002">
    <property type="protein sequence ID" value="MCU4751245.1"/>
    <property type="molecule type" value="Genomic_DNA"/>
</dbReference>
<sequence>MKFGVFLNQYYTPEDDFEVTDLLEQAALMESVGFDSAAVGERHVHKEGVVEPITALAAIASQTERLELATMAVLPALYNPIHLAEKVAMIDRLSTGRMRFGAAIGYRERELTPFGVSMDDRVPMFMESLSLLKRLWSKESVSHDGDHWQFDDVFISPRPEDRMPIWIGGHADIAIKRAAYRGDAWIASASSTTEDLERQIGVYEDSLEEFGMDRSENDVILMRDCFVADSYEEARDTIEPHLLKLYQMYARWGQTYMDEHEVEVDYDELAEKFVLGSPEECIEKLRTYEDLGVDHVVLRVQFPGQPQDTTLRCLERIGEEIIPELSDA</sequence>
<keyword evidence="4" id="KW-0503">Monooxygenase</keyword>
<evidence type="ECO:0000313" key="6">
    <source>
        <dbReference type="EMBL" id="MCU4751245.1"/>
    </source>
</evidence>
<evidence type="ECO:0000313" key="7">
    <source>
        <dbReference type="Proteomes" id="UP001321047"/>
    </source>
</evidence>
<dbReference type="PANTHER" id="PTHR42847:SF4">
    <property type="entry name" value="ALKANESULFONATE MONOOXYGENASE-RELATED"/>
    <property type="match status" value="1"/>
</dbReference>
<dbReference type="SUPFAM" id="SSF51679">
    <property type="entry name" value="Bacterial luciferase-like"/>
    <property type="match status" value="1"/>
</dbReference>
<evidence type="ECO:0000256" key="1">
    <source>
        <dbReference type="ARBA" id="ARBA00022630"/>
    </source>
</evidence>
<accession>A0AAP2Z6W5</accession>
<evidence type="ECO:0000256" key="3">
    <source>
        <dbReference type="ARBA" id="ARBA00023002"/>
    </source>
</evidence>
<dbReference type="Gene3D" id="3.20.20.30">
    <property type="entry name" value="Luciferase-like domain"/>
    <property type="match status" value="1"/>
</dbReference>
<gene>
    <name evidence="6" type="ORF">OB919_04485</name>
</gene>
<dbReference type="InterPro" id="IPR011251">
    <property type="entry name" value="Luciferase-like_dom"/>
</dbReference>
<feature type="domain" description="Luciferase-like" evidence="5">
    <location>
        <begin position="1"/>
        <end position="295"/>
    </location>
</feature>
<dbReference type="InterPro" id="IPR036661">
    <property type="entry name" value="Luciferase-like_sf"/>
</dbReference>
<keyword evidence="2" id="KW-0288">FMN</keyword>
<keyword evidence="3" id="KW-0560">Oxidoreductase</keyword>
<proteinExistence type="predicted"/>
<comment type="caution">
    <text evidence="6">The sequence shown here is derived from an EMBL/GenBank/DDBJ whole genome shotgun (WGS) entry which is preliminary data.</text>
</comment>
<dbReference type="PANTHER" id="PTHR42847">
    <property type="entry name" value="ALKANESULFONATE MONOOXYGENASE"/>
    <property type="match status" value="1"/>
</dbReference>
<dbReference type="GO" id="GO:0046306">
    <property type="term" value="P:alkanesulfonate catabolic process"/>
    <property type="evidence" value="ECO:0007669"/>
    <property type="project" value="TreeGrafter"/>
</dbReference>
<reference evidence="6 7" key="1">
    <citation type="submission" date="2022-09" db="EMBL/GenBank/DDBJ databases">
        <title>Enrichment on poylsaccharides allowed isolation of novel metabolic and taxonomic groups of Haloarchaea.</title>
        <authorList>
            <person name="Sorokin D.Y."/>
            <person name="Elcheninov A.G."/>
            <person name="Khizhniak T.V."/>
            <person name="Kolganova T.V."/>
            <person name="Kublanov I.V."/>
        </authorList>
    </citation>
    <scope>NUCLEOTIDE SEQUENCE [LARGE SCALE GENOMIC DNA]</scope>
    <source>
        <strain evidence="6 7">AArc-curdl1</strain>
    </source>
</reference>
<evidence type="ECO:0000259" key="5">
    <source>
        <dbReference type="Pfam" id="PF00296"/>
    </source>
</evidence>
<keyword evidence="7" id="KW-1185">Reference proteome</keyword>
<dbReference type="InterPro" id="IPR050172">
    <property type="entry name" value="SsuD_RutA_monooxygenase"/>
</dbReference>
<name>A0AAP2Z6W5_9EURY</name>
<dbReference type="GO" id="GO:0008726">
    <property type="term" value="F:alkanesulfonate monooxygenase activity"/>
    <property type="evidence" value="ECO:0007669"/>
    <property type="project" value="TreeGrafter"/>
</dbReference>
<dbReference type="Proteomes" id="UP001321047">
    <property type="component" value="Unassembled WGS sequence"/>
</dbReference>
<evidence type="ECO:0000256" key="2">
    <source>
        <dbReference type="ARBA" id="ARBA00022643"/>
    </source>
</evidence>
<protein>
    <submittedName>
        <fullName evidence="6">LLM class flavin-dependent oxidoreductase</fullName>
    </submittedName>
</protein>
<keyword evidence="1" id="KW-0285">Flavoprotein</keyword>
<evidence type="ECO:0000256" key="4">
    <source>
        <dbReference type="ARBA" id="ARBA00023033"/>
    </source>
</evidence>
<dbReference type="Pfam" id="PF00296">
    <property type="entry name" value="Bac_luciferase"/>
    <property type="match status" value="1"/>
</dbReference>
<dbReference type="RefSeq" id="WP_342806816.1">
    <property type="nucleotide sequence ID" value="NZ_JAOPJZ010000002.1"/>
</dbReference>
<organism evidence="6 7">
    <name type="scientific">Natronosalvus hydrolyticus</name>
    <dbReference type="NCBI Taxonomy" id="2979988"/>
    <lineage>
        <taxon>Archaea</taxon>
        <taxon>Methanobacteriati</taxon>
        <taxon>Methanobacteriota</taxon>
        <taxon>Stenosarchaea group</taxon>
        <taxon>Halobacteria</taxon>
        <taxon>Halobacteriales</taxon>
        <taxon>Natrialbaceae</taxon>
        <taxon>Natronosalvus</taxon>
    </lineage>
</organism>